<comment type="subcellular location">
    <subcellularLocation>
        <location evidence="1 14">Nucleus</location>
    </subcellularLocation>
</comment>
<keyword evidence="3" id="KW-0678">Repressor</keyword>
<evidence type="ECO:0000313" key="17">
    <source>
        <dbReference type="EnsemblMetazoa" id="XP_014242754.1"/>
    </source>
</evidence>
<dbReference type="GO" id="GO:0005730">
    <property type="term" value="C:nucleolus"/>
    <property type="evidence" value="ECO:0007669"/>
    <property type="project" value="TreeGrafter"/>
</dbReference>
<dbReference type="Gene3D" id="1.10.10.1500">
    <property type="entry name" value="JmjC domain-containing ribosomal oxygenase (ROX), dimer domain"/>
    <property type="match status" value="1"/>
</dbReference>
<evidence type="ECO:0000256" key="10">
    <source>
        <dbReference type="ARBA" id="ARBA00023163"/>
    </source>
</evidence>
<dbReference type="Gene3D" id="2.60.120.650">
    <property type="entry name" value="Cupin"/>
    <property type="match status" value="1"/>
</dbReference>
<comment type="function">
    <text evidence="12">Oxygenase that can act as both a histone lysine demethylase and a ribosomal histidine hydroxylase. Specifically demethylates 'Lys-4' (H3K4me) and 'Lys-36' (H3K36me) of histone H3, thereby playing a central role in histone code.</text>
</comment>
<keyword evidence="9 14" id="KW-0805">Transcription regulation</keyword>
<evidence type="ECO:0000256" key="8">
    <source>
        <dbReference type="ARBA" id="ARBA00023004"/>
    </source>
</evidence>
<evidence type="ECO:0000313" key="18">
    <source>
        <dbReference type="Proteomes" id="UP000494040"/>
    </source>
</evidence>
<comment type="catalytic activity">
    <reaction evidence="13 14">
        <text>N(6),N(6)-dimethyl-L-lysyl(36)-[histone H3] + 2 2-oxoglutarate + 2 O2 = L-lysyl(36)-[histone H3] + 2 formaldehyde + 2 succinate + 2 CO2</text>
        <dbReference type="Rhea" id="RHEA:42032"/>
        <dbReference type="Rhea" id="RHEA-COMP:9785"/>
        <dbReference type="Rhea" id="RHEA-COMP:9787"/>
        <dbReference type="ChEBI" id="CHEBI:15379"/>
        <dbReference type="ChEBI" id="CHEBI:16526"/>
        <dbReference type="ChEBI" id="CHEBI:16810"/>
        <dbReference type="ChEBI" id="CHEBI:16842"/>
        <dbReference type="ChEBI" id="CHEBI:29969"/>
        <dbReference type="ChEBI" id="CHEBI:30031"/>
        <dbReference type="ChEBI" id="CHEBI:61976"/>
        <dbReference type="EC" id="1.14.11.27"/>
    </reaction>
</comment>
<comment type="cofactor">
    <cofactor evidence="14">
        <name>Fe(2+)</name>
        <dbReference type="ChEBI" id="CHEBI:29033"/>
    </cofactor>
    <text evidence="14">Binds 1 Fe(2+) ion per subunit.</text>
</comment>
<dbReference type="FunFam" id="3.90.930.40:FF:000001">
    <property type="entry name" value="ribosomal oxygenase 1 isoform X1"/>
    <property type="match status" value="1"/>
</dbReference>
<evidence type="ECO:0000256" key="12">
    <source>
        <dbReference type="ARBA" id="ARBA00025670"/>
    </source>
</evidence>
<keyword evidence="18" id="KW-1185">Reference proteome</keyword>
<evidence type="ECO:0000256" key="9">
    <source>
        <dbReference type="ARBA" id="ARBA00023015"/>
    </source>
</evidence>
<feature type="compositionally biased region" description="Basic and acidic residues" evidence="15">
    <location>
        <begin position="695"/>
        <end position="706"/>
    </location>
</feature>
<evidence type="ECO:0000259" key="16">
    <source>
        <dbReference type="PROSITE" id="PS51184"/>
    </source>
</evidence>
<dbReference type="InterPro" id="IPR003347">
    <property type="entry name" value="JmjC_dom"/>
</dbReference>
<evidence type="ECO:0000256" key="5">
    <source>
        <dbReference type="ARBA" id="ARBA00022853"/>
    </source>
</evidence>
<keyword evidence="6 14" id="KW-0223">Dioxygenase</keyword>
<feature type="domain" description="JmjC" evidence="16">
    <location>
        <begin position="272"/>
        <end position="418"/>
    </location>
</feature>
<dbReference type="Pfam" id="PF08007">
    <property type="entry name" value="JmjC_2"/>
    <property type="match status" value="1"/>
</dbReference>
<evidence type="ECO:0000256" key="13">
    <source>
        <dbReference type="ARBA" id="ARBA00047915"/>
    </source>
</evidence>
<keyword evidence="8 14" id="KW-0408">Iron</keyword>
<evidence type="ECO:0000256" key="6">
    <source>
        <dbReference type="ARBA" id="ARBA00022964"/>
    </source>
</evidence>
<feature type="region of interest" description="Disordered" evidence="15">
    <location>
        <begin position="672"/>
        <end position="734"/>
    </location>
</feature>
<comment type="similarity">
    <text evidence="2">Belongs to the ROX family. NO66 subfamily.</text>
</comment>
<dbReference type="PANTHER" id="PTHR13096:SF8">
    <property type="entry name" value="RIBOSOMAL OXYGENASE 1"/>
    <property type="match status" value="1"/>
</dbReference>
<evidence type="ECO:0000256" key="4">
    <source>
        <dbReference type="ARBA" id="ARBA00022723"/>
    </source>
</evidence>
<proteinExistence type="inferred from homology"/>
<keyword evidence="10 14" id="KW-0804">Transcription</keyword>
<keyword evidence="4 14" id="KW-0479">Metal-binding</keyword>
<keyword evidence="7 14" id="KW-0560">Oxidoreductase</keyword>
<evidence type="ECO:0000256" key="2">
    <source>
        <dbReference type="ARBA" id="ARBA00010309"/>
    </source>
</evidence>
<dbReference type="EnsemblMetazoa" id="XM_014387268.2">
    <property type="protein sequence ID" value="XP_014242754.1"/>
    <property type="gene ID" value="LOC106662860"/>
</dbReference>
<dbReference type="EC" id="1.14.11.27" evidence="14"/>
<accession>A0A8I6RB60</accession>
<feature type="compositionally biased region" description="Basic and acidic residues" evidence="15">
    <location>
        <begin position="649"/>
        <end position="658"/>
    </location>
</feature>
<dbReference type="GO" id="GO:0005506">
    <property type="term" value="F:iron ion binding"/>
    <property type="evidence" value="ECO:0007669"/>
    <property type="project" value="UniProtKB-UniRule"/>
</dbReference>
<dbReference type="FunFam" id="2.60.120.650:FF:000013">
    <property type="entry name" value="Ribosomal oxygenase 1"/>
    <property type="match status" value="1"/>
</dbReference>
<keyword evidence="5" id="KW-0156">Chromatin regulator</keyword>
<dbReference type="CTD" id="31374"/>
<reference evidence="17" key="1">
    <citation type="submission" date="2022-01" db="UniProtKB">
        <authorList>
            <consortium name="EnsemblMetazoa"/>
        </authorList>
    </citation>
    <scope>IDENTIFICATION</scope>
</reference>
<dbReference type="InterPro" id="IPR039994">
    <property type="entry name" value="NO66-like"/>
</dbReference>
<feature type="region of interest" description="Disordered" evidence="15">
    <location>
        <begin position="61"/>
        <end position="109"/>
    </location>
</feature>
<evidence type="ECO:0000256" key="11">
    <source>
        <dbReference type="ARBA" id="ARBA00023242"/>
    </source>
</evidence>
<feature type="compositionally biased region" description="Basic residues" evidence="15">
    <location>
        <begin position="79"/>
        <end position="92"/>
    </location>
</feature>
<dbReference type="AlphaFoldDB" id="A0A8I6RB60"/>
<dbReference type="OMA" id="CIEVEHE"/>
<name>A0A8I6RB60_CIMLE</name>
<dbReference type="Proteomes" id="UP000494040">
    <property type="component" value="Unassembled WGS sequence"/>
</dbReference>
<keyword evidence="11 14" id="KW-0539">Nucleus</keyword>
<dbReference type="PROSITE" id="PS51184">
    <property type="entry name" value="JMJC"/>
    <property type="match status" value="1"/>
</dbReference>
<dbReference type="GO" id="GO:0032453">
    <property type="term" value="F:histone H3K4 demethylase activity"/>
    <property type="evidence" value="ECO:0007669"/>
    <property type="project" value="TreeGrafter"/>
</dbReference>
<organism evidence="17 18">
    <name type="scientific">Cimex lectularius</name>
    <name type="common">Bed bug</name>
    <name type="synonym">Acanthia lectularia</name>
    <dbReference type="NCBI Taxonomy" id="79782"/>
    <lineage>
        <taxon>Eukaryota</taxon>
        <taxon>Metazoa</taxon>
        <taxon>Ecdysozoa</taxon>
        <taxon>Arthropoda</taxon>
        <taxon>Hexapoda</taxon>
        <taxon>Insecta</taxon>
        <taxon>Pterygota</taxon>
        <taxon>Neoptera</taxon>
        <taxon>Paraneoptera</taxon>
        <taxon>Hemiptera</taxon>
        <taxon>Heteroptera</taxon>
        <taxon>Panheteroptera</taxon>
        <taxon>Cimicomorpha</taxon>
        <taxon>Cimicidae</taxon>
        <taxon>Cimex</taxon>
    </lineage>
</organism>
<evidence type="ECO:0000256" key="1">
    <source>
        <dbReference type="ARBA" id="ARBA00004123"/>
    </source>
</evidence>
<evidence type="ECO:0000256" key="3">
    <source>
        <dbReference type="ARBA" id="ARBA00022491"/>
    </source>
</evidence>
<dbReference type="InterPro" id="IPR049043">
    <property type="entry name" value="WHD_RIOX1"/>
</dbReference>
<dbReference type="PANTHER" id="PTHR13096">
    <property type="entry name" value="MINA53 MYC INDUCED NUCLEAR ANTIGEN"/>
    <property type="match status" value="1"/>
</dbReference>
<protein>
    <recommendedName>
        <fullName evidence="14">Bifunctional lysine-specific demethylase and histidyl-hydroxylase</fullName>
        <ecNumber evidence="14">1.14.11.27</ecNumber>
    </recommendedName>
</protein>
<evidence type="ECO:0000256" key="15">
    <source>
        <dbReference type="SAM" id="MobiDB-lite"/>
    </source>
</evidence>
<dbReference type="Gene3D" id="3.90.930.40">
    <property type="match status" value="1"/>
</dbReference>
<sequence>MVPENEPLSAFAVYTKQNGTSKNAKKKKKLKARKLEAAVATGREEKKKLLVKKREKIESVMKKKLKEPGTSQKEEVKNLKPKKVKKAKKHKIETKDASPEVKKKKMRNKRPEQDLNIFAEVSQGPCSIHSVDRPGIIQQVSTLRMEKGAAAASTTKRHKNELLNKVKNFALHKKNSFVTGQEILEKILAPLTLDTFMREYWEKAPVYIPSSNASKFSKLISTPMMDEILRENVILFGRDVDVTTYTDGVRETHNPEARAQAHVVWDYYSNGCSVRFLSPQTYSPHLLALNSTLQEYFGSFVGANAYLTPPNSQGFAPHYDDIEAFVLQIEGKKKWKVYNPRNRYEMLPRHSSKNFKPEEVTEPPVLEVTLKAGDVLYFPRGFIHQARTLYNEHSLHVTVSVYQKTSWCDLLEKAVPNALQRAINEDIDFRRGLPINYLKQAGLAYKTCPERKGLIQNLKKLITKLVNYVDIDQAVDDMGTQFMHDALPPVLSIEEASCSVIGNGMRMEENGRLRNRVEVTLETMVRLVRANCSRFVREDVKLEDGTTETQYRLYLSIDNSKEYHQEEPQYLILPEYMVTAMKFLIASYPSFTPINMLPCENEDDKMLLASDLWDRGVLVTETPFDEMNQDETIQTIFNDVSGDENDDSQEGHDENCDVSDIKNILREMVADEELNKGQGGQTEKPPAKKKNKKEKRLDSQTEKTLEISDDEMASNKLDDESQYFLCSEESNCDS</sequence>
<dbReference type="OrthoDB" id="425950at2759"/>
<dbReference type="SUPFAM" id="SSF51197">
    <property type="entry name" value="Clavaminate synthase-like"/>
    <property type="match status" value="1"/>
</dbReference>
<dbReference type="GeneID" id="106662860"/>
<dbReference type="RefSeq" id="XP_014242754.1">
    <property type="nucleotide sequence ID" value="XM_014387268.2"/>
</dbReference>
<evidence type="ECO:0000256" key="14">
    <source>
        <dbReference type="RuleBase" id="RU366061"/>
    </source>
</evidence>
<feature type="region of interest" description="Disordered" evidence="15">
    <location>
        <begin position="639"/>
        <end position="658"/>
    </location>
</feature>
<evidence type="ECO:0000256" key="7">
    <source>
        <dbReference type="ARBA" id="ARBA00023002"/>
    </source>
</evidence>
<dbReference type="Pfam" id="PF21233">
    <property type="entry name" value="WHD_RIOX1"/>
    <property type="match status" value="1"/>
</dbReference>
<dbReference type="GO" id="GO:0140680">
    <property type="term" value="F:histone H3K36me/H3K36me2 demethylase activity"/>
    <property type="evidence" value="ECO:0007669"/>
    <property type="project" value="UniProtKB-EC"/>
</dbReference>
<dbReference type="KEGG" id="clec:106662860"/>